<dbReference type="RefSeq" id="WP_196836939.1">
    <property type="nucleotide sequence ID" value="NZ_JADOTZ010000001.1"/>
</dbReference>
<evidence type="ECO:0000313" key="2">
    <source>
        <dbReference type="EMBL" id="MBG6085873.1"/>
    </source>
</evidence>
<name>A0A931DC51_9MICC</name>
<protein>
    <submittedName>
        <fullName evidence="2">Uncharacterized protein</fullName>
    </submittedName>
</protein>
<dbReference type="Proteomes" id="UP000625033">
    <property type="component" value="Unassembled WGS sequence"/>
</dbReference>
<dbReference type="EMBL" id="JADOTZ010000001">
    <property type="protein sequence ID" value="MBG6085873.1"/>
    <property type="molecule type" value="Genomic_DNA"/>
</dbReference>
<proteinExistence type="predicted"/>
<dbReference type="EMBL" id="JADOTZ010000001">
    <property type="protein sequence ID" value="MBG6085795.1"/>
    <property type="molecule type" value="Genomic_DNA"/>
</dbReference>
<reference evidence="2" key="1">
    <citation type="submission" date="2020-11" db="EMBL/GenBank/DDBJ databases">
        <title>Sequencing the genomes of 1000 actinobacteria strains.</title>
        <authorList>
            <person name="Klenk H.-P."/>
        </authorList>
    </citation>
    <scope>NUCLEOTIDE SEQUENCE</scope>
    <source>
        <strain evidence="2">DSM 26152</strain>
    </source>
</reference>
<comment type="caution">
    <text evidence="2">The sequence shown here is derived from an EMBL/GenBank/DDBJ whole genome shotgun (WGS) entry which is preliminary data.</text>
</comment>
<evidence type="ECO:0000313" key="1">
    <source>
        <dbReference type="EMBL" id="MBG6085795.1"/>
    </source>
</evidence>
<keyword evidence="3" id="KW-1185">Reference proteome</keyword>
<organism evidence="2 3">
    <name type="scientific">Zhihengliuella flava</name>
    <dbReference type="NCBI Taxonomy" id="1285193"/>
    <lineage>
        <taxon>Bacteria</taxon>
        <taxon>Bacillati</taxon>
        <taxon>Actinomycetota</taxon>
        <taxon>Actinomycetes</taxon>
        <taxon>Micrococcales</taxon>
        <taxon>Micrococcaceae</taxon>
        <taxon>Zhihengliuella</taxon>
    </lineage>
</organism>
<evidence type="ECO:0000313" key="3">
    <source>
        <dbReference type="Proteomes" id="UP000625033"/>
    </source>
</evidence>
<dbReference type="AlphaFoldDB" id="A0A931DC51"/>
<gene>
    <name evidence="1" type="ORF">IW252_002562</name>
    <name evidence="2" type="ORF">IW252_002640</name>
</gene>
<accession>A0A931DC51</accession>
<sequence length="100" mass="11444">MFEPDDAGIRSWPPEAQPFVRALTPDGIRYGRAARWKGPDVLVDFPGTKADPYDNHSSWVDRDLLERVPGMLPECATLRSGYDSQDVLWEPDRCDWPRRG</sequence>